<name>A0AAW2ZDT1_9EUKA</name>
<feature type="compositionally biased region" description="Pro residues" evidence="8">
    <location>
        <begin position="269"/>
        <end position="289"/>
    </location>
</feature>
<dbReference type="GO" id="GO:0005856">
    <property type="term" value="C:cytoskeleton"/>
    <property type="evidence" value="ECO:0007669"/>
    <property type="project" value="UniProtKB-SubCell"/>
</dbReference>
<evidence type="ECO:0000259" key="9">
    <source>
        <dbReference type="PROSITE" id="PS50108"/>
    </source>
</evidence>
<evidence type="ECO:0000256" key="3">
    <source>
        <dbReference type="ARBA" id="ARBA00022490"/>
    </source>
</evidence>
<evidence type="ECO:0000256" key="5">
    <source>
        <dbReference type="ARBA" id="ARBA00022737"/>
    </source>
</evidence>
<evidence type="ECO:0000256" key="6">
    <source>
        <dbReference type="ARBA" id="ARBA00023212"/>
    </source>
</evidence>
<dbReference type="Pfam" id="PF00568">
    <property type="entry name" value="WH1"/>
    <property type="match status" value="1"/>
</dbReference>
<evidence type="ECO:0000259" key="11">
    <source>
        <dbReference type="PROSITE" id="PS51082"/>
    </source>
</evidence>
<dbReference type="PANTHER" id="PTHR11202">
    <property type="entry name" value="SPROUTY-RELATED, EVH1 DOMAIN-CONTAINING PROTEIN FAMILY MEMBER"/>
    <property type="match status" value="1"/>
</dbReference>
<dbReference type="GO" id="GO:0007015">
    <property type="term" value="P:actin filament organization"/>
    <property type="evidence" value="ECO:0007669"/>
    <property type="project" value="InterPro"/>
</dbReference>
<evidence type="ECO:0000259" key="10">
    <source>
        <dbReference type="PROSITE" id="PS50229"/>
    </source>
</evidence>
<evidence type="ECO:0000313" key="12">
    <source>
        <dbReference type="EMBL" id="KAL0486772.1"/>
    </source>
</evidence>
<dbReference type="SUPFAM" id="SSF50729">
    <property type="entry name" value="PH domain-like"/>
    <property type="match status" value="1"/>
</dbReference>
<evidence type="ECO:0008006" key="14">
    <source>
        <dbReference type="Google" id="ProtNLM"/>
    </source>
</evidence>
<dbReference type="SMART" id="SM00285">
    <property type="entry name" value="PBD"/>
    <property type="match status" value="1"/>
</dbReference>
<evidence type="ECO:0000256" key="8">
    <source>
        <dbReference type="SAM" id="MobiDB-lite"/>
    </source>
</evidence>
<protein>
    <recommendedName>
        <fullName evidence="14">Non-specific serine/threonine protein kinase</fullName>
    </recommendedName>
</protein>
<dbReference type="Gene3D" id="3.90.810.10">
    <property type="entry name" value="CRIB domain"/>
    <property type="match status" value="1"/>
</dbReference>
<dbReference type="InterPro" id="IPR011026">
    <property type="entry name" value="WAS_C"/>
</dbReference>
<dbReference type="GO" id="GO:0005634">
    <property type="term" value="C:nucleus"/>
    <property type="evidence" value="ECO:0007669"/>
    <property type="project" value="UniProtKB-SubCell"/>
</dbReference>
<dbReference type="InterPro" id="IPR000697">
    <property type="entry name" value="WH1/EVH1_dom"/>
</dbReference>
<gene>
    <name evidence="12" type="ORF">AKO1_012121</name>
</gene>
<dbReference type="AlphaFoldDB" id="A0AAW2ZDT1"/>
<keyword evidence="4" id="KW-0597">Phosphoprotein</keyword>
<evidence type="ECO:0000256" key="4">
    <source>
        <dbReference type="ARBA" id="ARBA00022553"/>
    </source>
</evidence>
<proteinExistence type="predicted"/>
<dbReference type="Proteomes" id="UP001431209">
    <property type="component" value="Unassembled WGS sequence"/>
</dbReference>
<evidence type="ECO:0000256" key="7">
    <source>
        <dbReference type="ARBA" id="ARBA00023242"/>
    </source>
</evidence>
<dbReference type="GO" id="GO:0003779">
    <property type="term" value="F:actin binding"/>
    <property type="evidence" value="ECO:0007669"/>
    <property type="project" value="InterPro"/>
</dbReference>
<dbReference type="PROSITE" id="PS51082">
    <property type="entry name" value="WH2"/>
    <property type="match status" value="1"/>
</dbReference>
<feature type="region of interest" description="Disordered" evidence="8">
    <location>
        <begin position="257"/>
        <end position="313"/>
    </location>
</feature>
<evidence type="ECO:0000256" key="2">
    <source>
        <dbReference type="ARBA" id="ARBA00004245"/>
    </source>
</evidence>
<keyword evidence="3" id="KW-0963">Cytoplasm</keyword>
<dbReference type="SUPFAM" id="SSF47912">
    <property type="entry name" value="Wiscott-Aldrich syndrome protein, WASP, C-terminal domain"/>
    <property type="match status" value="1"/>
</dbReference>
<dbReference type="InterPro" id="IPR036936">
    <property type="entry name" value="CRIB_dom_sf"/>
</dbReference>
<evidence type="ECO:0000256" key="1">
    <source>
        <dbReference type="ARBA" id="ARBA00004123"/>
    </source>
</evidence>
<dbReference type="InterPro" id="IPR000095">
    <property type="entry name" value="CRIB_dom"/>
</dbReference>
<feature type="compositionally biased region" description="Low complexity" evidence="8">
    <location>
        <begin position="137"/>
        <end position="149"/>
    </location>
</feature>
<dbReference type="InterPro" id="IPR011993">
    <property type="entry name" value="PH-like_dom_sf"/>
</dbReference>
<keyword evidence="6" id="KW-0206">Cytoskeleton</keyword>
<dbReference type="PANTHER" id="PTHR11202:SF36">
    <property type="entry name" value="ACTIN NUCLEATION-PROMOTING FACTOR WASL"/>
    <property type="match status" value="1"/>
</dbReference>
<feature type="compositionally biased region" description="Low complexity" evidence="8">
    <location>
        <begin position="257"/>
        <end position="268"/>
    </location>
</feature>
<dbReference type="Pfam" id="PF00786">
    <property type="entry name" value="PBD"/>
    <property type="match status" value="1"/>
</dbReference>
<comment type="subcellular location">
    <subcellularLocation>
        <location evidence="2">Cytoplasm</location>
        <location evidence="2">Cytoskeleton</location>
    </subcellularLocation>
    <subcellularLocation>
        <location evidence="1">Nucleus</location>
    </subcellularLocation>
</comment>
<feature type="region of interest" description="Disordered" evidence="8">
    <location>
        <begin position="349"/>
        <end position="370"/>
    </location>
</feature>
<reference evidence="12 13" key="1">
    <citation type="submission" date="2024-03" db="EMBL/GenBank/DDBJ databases">
        <title>The Acrasis kona genome and developmental transcriptomes reveal deep origins of eukaryotic multicellular pathways.</title>
        <authorList>
            <person name="Sheikh S."/>
            <person name="Fu C.-J."/>
            <person name="Brown M.W."/>
            <person name="Baldauf S.L."/>
        </authorList>
    </citation>
    <scope>NUCLEOTIDE SEQUENCE [LARGE SCALE GENOMIC DNA]</scope>
    <source>
        <strain evidence="12 13">ATCC MYA-3509</strain>
    </source>
</reference>
<dbReference type="Gene3D" id="2.30.29.30">
    <property type="entry name" value="Pleckstrin-homology domain (PH domain)/Phosphotyrosine-binding domain (PTB)"/>
    <property type="match status" value="1"/>
</dbReference>
<evidence type="ECO:0000313" key="13">
    <source>
        <dbReference type="Proteomes" id="UP001431209"/>
    </source>
</evidence>
<organism evidence="12 13">
    <name type="scientific">Acrasis kona</name>
    <dbReference type="NCBI Taxonomy" id="1008807"/>
    <lineage>
        <taxon>Eukaryota</taxon>
        <taxon>Discoba</taxon>
        <taxon>Heterolobosea</taxon>
        <taxon>Tetramitia</taxon>
        <taxon>Eutetramitia</taxon>
        <taxon>Acrasidae</taxon>
        <taxon>Acrasis</taxon>
    </lineage>
</organism>
<keyword evidence="13" id="KW-1185">Reference proteome</keyword>
<feature type="domain" description="WH1" evidence="10">
    <location>
        <begin position="17"/>
        <end position="128"/>
    </location>
</feature>
<dbReference type="EMBL" id="JAOPGA020001266">
    <property type="protein sequence ID" value="KAL0486772.1"/>
    <property type="molecule type" value="Genomic_DNA"/>
</dbReference>
<keyword evidence="5" id="KW-0677">Repeat</keyword>
<keyword evidence="7" id="KW-0539">Nucleus</keyword>
<dbReference type="SMART" id="SM00461">
    <property type="entry name" value="WH1"/>
    <property type="match status" value="1"/>
</dbReference>
<dbReference type="PROSITE" id="PS50108">
    <property type="entry name" value="CRIB"/>
    <property type="match status" value="1"/>
</dbReference>
<comment type="caution">
    <text evidence="12">The sequence shown here is derived from an EMBL/GenBank/DDBJ whole genome shotgun (WGS) entry which is preliminary data.</text>
</comment>
<feature type="compositionally biased region" description="Low complexity" evidence="8">
    <location>
        <begin position="290"/>
        <end position="301"/>
    </location>
</feature>
<dbReference type="InterPro" id="IPR003124">
    <property type="entry name" value="WH2_dom"/>
</dbReference>
<accession>A0AAW2ZDT1</accession>
<feature type="compositionally biased region" description="Acidic residues" evidence="8">
    <location>
        <begin position="358"/>
        <end position="370"/>
    </location>
</feature>
<sequence>MKDTINDEELSIAAAALQCQKADVKAQAPARLYVCHPNSEVFEYTGHFGVATINLDMTQALLSINFVDLKSKQVIIKQEVYDPFVYHATLDPHFHCFEADDFLVGLSFSENYEAKSFAITLQGLQNIVKSIPKAGATSPAVKSAPKAAPTPAPQEEKKGFFSSIFGKKTEKKPVQARPTIGKPKNFQHVSHLGFDPKTGFSEIPEQWKQIFTKAGISEEELRDKKTAKFLVKTMVHENNKKNPPPPPAALVNASNASVATTTPSVGSGAPPPPPPPPLVNAPKPPPPPKAVTTPTGVPEPTGGVGSSSDLLSQIRMGTKLKKVNVEQLPDVDTMNEAESDTLAGKIAEAMRQRREAVEESESDSDDDWEL</sequence>
<dbReference type="PROSITE" id="PS50229">
    <property type="entry name" value="WH1"/>
    <property type="match status" value="1"/>
</dbReference>
<feature type="region of interest" description="Disordered" evidence="8">
    <location>
        <begin position="137"/>
        <end position="156"/>
    </location>
</feature>
<feature type="domain" description="CRIB" evidence="9">
    <location>
        <begin position="180"/>
        <end position="193"/>
    </location>
</feature>
<dbReference type="Gene3D" id="6.10.280.150">
    <property type="match status" value="1"/>
</dbReference>
<feature type="domain" description="WH2" evidence="11">
    <location>
        <begin position="306"/>
        <end position="323"/>
    </location>
</feature>